<proteinExistence type="predicted"/>
<sequence length="265" mass="27733">MASNAKRAWIGGTAFAAAVLAAGSWFFAVSPNLTAASERRAEAEDTRAFNDVLNLKLAKLKSDFGKLDTYKADLAAAETQIPPQAQLETYLDGLDAIAVARGVTITAATAGTPEEFVLAEVEEPTPTPSESADSEDAATDEETSDSNAADKEEKKGPKIPEGLTAIPVSVTVLGTYDSTMAFLDDVYRTTPRVFLVSALTGTSQKESEGTAGKPATASGDQELVITGYIYVLPNKLTPETSEPPAGPIELPSKPGKNPLLPVQGD</sequence>
<feature type="compositionally biased region" description="Acidic residues" evidence="1">
    <location>
        <begin position="132"/>
        <end position="144"/>
    </location>
</feature>
<dbReference type="Gene3D" id="3.30.70.60">
    <property type="match status" value="1"/>
</dbReference>
<feature type="region of interest" description="Disordered" evidence="1">
    <location>
        <begin position="235"/>
        <end position="265"/>
    </location>
</feature>
<evidence type="ECO:0000313" key="2">
    <source>
        <dbReference type="EMBL" id="GEA82890.1"/>
    </source>
</evidence>
<dbReference type="Proteomes" id="UP000320461">
    <property type="component" value="Unassembled WGS sequence"/>
</dbReference>
<feature type="compositionally biased region" description="Basic and acidic residues" evidence="1">
    <location>
        <begin position="148"/>
        <end position="158"/>
    </location>
</feature>
<accession>A0A4Y3KIU8</accession>
<reference evidence="2 3" key="1">
    <citation type="submission" date="2019-06" db="EMBL/GenBank/DDBJ databases">
        <title>Whole genome shotgun sequence of Cellulomonas gelida NBRC 3748.</title>
        <authorList>
            <person name="Hosoyama A."/>
            <person name="Uohara A."/>
            <person name="Ohji S."/>
            <person name="Ichikawa N."/>
        </authorList>
    </citation>
    <scope>NUCLEOTIDE SEQUENCE [LARGE SCALE GENOMIC DNA]</scope>
    <source>
        <strain evidence="2 3">NBRC 3748</strain>
    </source>
</reference>
<organism evidence="2 3">
    <name type="scientific">Cellulomonas gelida</name>
    <dbReference type="NCBI Taxonomy" id="1712"/>
    <lineage>
        <taxon>Bacteria</taxon>
        <taxon>Bacillati</taxon>
        <taxon>Actinomycetota</taxon>
        <taxon>Actinomycetes</taxon>
        <taxon>Micrococcales</taxon>
        <taxon>Cellulomonadaceae</taxon>
        <taxon>Cellulomonas</taxon>
    </lineage>
</organism>
<dbReference type="RefSeq" id="WP_170210848.1">
    <property type="nucleotide sequence ID" value="NZ_BJLQ01000002.1"/>
</dbReference>
<evidence type="ECO:0008006" key="4">
    <source>
        <dbReference type="Google" id="ProtNLM"/>
    </source>
</evidence>
<name>A0A4Y3KIU8_9CELL</name>
<dbReference type="AlphaFoldDB" id="A0A4Y3KIU8"/>
<dbReference type="InterPro" id="IPR014717">
    <property type="entry name" value="Transl_elong_EF1B/ribsomal_bS6"/>
</dbReference>
<keyword evidence="3" id="KW-1185">Reference proteome</keyword>
<evidence type="ECO:0000313" key="3">
    <source>
        <dbReference type="Proteomes" id="UP000320461"/>
    </source>
</evidence>
<comment type="caution">
    <text evidence="2">The sequence shown here is derived from an EMBL/GenBank/DDBJ whole genome shotgun (WGS) entry which is preliminary data.</text>
</comment>
<protein>
    <recommendedName>
        <fullName evidence="4">Pilus assembly protein PilO</fullName>
    </recommendedName>
</protein>
<dbReference type="EMBL" id="BJLQ01000002">
    <property type="protein sequence ID" value="GEA82890.1"/>
    <property type="molecule type" value="Genomic_DNA"/>
</dbReference>
<feature type="region of interest" description="Disordered" evidence="1">
    <location>
        <begin position="120"/>
        <end position="161"/>
    </location>
</feature>
<evidence type="ECO:0000256" key="1">
    <source>
        <dbReference type="SAM" id="MobiDB-lite"/>
    </source>
</evidence>
<gene>
    <name evidence="2" type="ORF">CGE01nite_01410</name>
</gene>